<keyword evidence="6 9" id="KW-0472">Membrane</keyword>
<dbReference type="CDD" id="cd00176">
    <property type="entry name" value="SPEC"/>
    <property type="match status" value="3"/>
</dbReference>
<keyword evidence="5 11" id="KW-1133">Transmembrane helix</keyword>
<keyword evidence="2" id="KW-0597">Phosphoprotein</keyword>
<dbReference type="InterPro" id="IPR018159">
    <property type="entry name" value="Spectrin/alpha-actinin"/>
</dbReference>
<feature type="transmembrane region" description="Helical" evidence="11">
    <location>
        <begin position="819"/>
        <end position="840"/>
    </location>
</feature>
<dbReference type="AlphaFoldDB" id="A0A8C5BBD2"/>
<dbReference type="PANTHER" id="PTHR14514">
    <property type="entry name" value="PKA ANCHORING PROTEIN"/>
    <property type="match status" value="1"/>
</dbReference>
<feature type="topological domain" description="Perinuclear space" evidence="9">
    <location>
        <begin position="840"/>
        <end position="869"/>
    </location>
</feature>
<dbReference type="PANTHER" id="PTHR14514:SF4">
    <property type="entry name" value="NESPRIN-2"/>
    <property type="match status" value="1"/>
</dbReference>
<proteinExistence type="inferred from homology"/>
<evidence type="ECO:0000256" key="4">
    <source>
        <dbReference type="ARBA" id="ARBA00022737"/>
    </source>
</evidence>
<dbReference type="GeneTree" id="ENSGT00940000154656"/>
<feature type="region of interest" description="Disordered" evidence="10">
    <location>
        <begin position="441"/>
        <end position="470"/>
    </location>
</feature>
<dbReference type="Gene3D" id="1.20.58.60">
    <property type="match status" value="4"/>
</dbReference>
<dbReference type="SMART" id="SM01249">
    <property type="entry name" value="KASH"/>
    <property type="match status" value="1"/>
</dbReference>
<dbReference type="InterPro" id="IPR012315">
    <property type="entry name" value="KASH"/>
</dbReference>
<dbReference type="Pfam" id="PF00435">
    <property type="entry name" value="Spectrin"/>
    <property type="match status" value="2"/>
</dbReference>
<dbReference type="Proteomes" id="UP000694546">
    <property type="component" value="Chromosome 5"/>
</dbReference>
<name>A0A8C5BBD2_GADMO</name>
<dbReference type="InterPro" id="IPR056887">
    <property type="entry name" value="SYNE1/2_dom"/>
</dbReference>
<comment type="similarity">
    <text evidence="1">Belongs to the nesprin family.</text>
</comment>
<dbReference type="Pfam" id="PF25035">
    <property type="entry name" value="SYNE1"/>
    <property type="match status" value="1"/>
</dbReference>
<dbReference type="GO" id="GO:0005640">
    <property type="term" value="C:nuclear outer membrane"/>
    <property type="evidence" value="ECO:0007669"/>
    <property type="project" value="UniProtKB-SubCell"/>
</dbReference>
<accession>A0A8C5BBD2</accession>
<dbReference type="SMART" id="SM00150">
    <property type="entry name" value="SPEC"/>
    <property type="match status" value="5"/>
</dbReference>
<evidence type="ECO:0000256" key="8">
    <source>
        <dbReference type="ARBA" id="ARBA00046312"/>
    </source>
</evidence>
<dbReference type="Ensembl" id="ENSGMOT00000028970.1">
    <property type="protein sequence ID" value="ENSGMOP00000044891.1"/>
    <property type="gene ID" value="ENSGMOG00000032367.1"/>
</dbReference>
<evidence type="ECO:0000256" key="10">
    <source>
        <dbReference type="SAM" id="MobiDB-lite"/>
    </source>
</evidence>
<feature type="domain" description="KASH" evidence="12">
    <location>
        <begin position="810"/>
        <end position="869"/>
    </location>
</feature>
<evidence type="ECO:0000313" key="14">
    <source>
        <dbReference type="Proteomes" id="UP000694546"/>
    </source>
</evidence>
<keyword evidence="7" id="KW-0539">Nucleus</keyword>
<keyword evidence="14" id="KW-1185">Reference proteome</keyword>
<evidence type="ECO:0000256" key="7">
    <source>
        <dbReference type="ARBA" id="ARBA00023242"/>
    </source>
</evidence>
<keyword evidence="3 9" id="KW-0812">Transmembrane</keyword>
<feature type="topological domain" description="Cytoplasmic" evidence="9">
    <location>
        <begin position="1"/>
        <end position="818"/>
    </location>
</feature>
<feature type="region of interest" description="Disordered" evidence="10">
    <location>
        <begin position="784"/>
        <end position="807"/>
    </location>
</feature>
<evidence type="ECO:0000313" key="13">
    <source>
        <dbReference type="Ensembl" id="ENSGMOP00000044891.1"/>
    </source>
</evidence>
<evidence type="ECO:0000256" key="1">
    <source>
        <dbReference type="ARBA" id="ARBA00008619"/>
    </source>
</evidence>
<reference evidence="13" key="1">
    <citation type="submission" date="2025-08" db="UniProtKB">
        <authorList>
            <consortium name="Ensembl"/>
        </authorList>
    </citation>
    <scope>IDENTIFICATION</scope>
</reference>
<dbReference type="SUPFAM" id="SSF46966">
    <property type="entry name" value="Spectrin repeat"/>
    <property type="match status" value="4"/>
</dbReference>
<evidence type="ECO:0000256" key="6">
    <source>
        <dbReference type="ARBA" id="ARBA00023136"/>
    </source>
</evidence>
<dbReference type="OMA" id="QVMCHLL"/>
<sequence length="869" mass="98225">LRDLLDLRDLSDPHDLCDVWLLLSRVRKLKETLGTIQRLDKNMSGLRTWLARVEAELTRPVVYDHCHGDEIQKKLSEQQELQRDIEQHSAGVSSVLALCEVLLRDGDAGVAGGVNDSIQQTSCSLDRRWRNICAMSLERRMRIEETWRLWSKFLDDHARFEDWLRSAEVTAASPQSADVLYTTAKEELKKFEAFQRQVHERLTQLELVNKQYRRLARENRTDASGRLKALVTEGNRRWDVLQRRVAAVLRRLKYFTSQREDFEGTREGLLVWLTEMDLQLTNVEHFSQSDVEDKMRQLHVFQKEITLNTDRIDGLIVFGEQLIQKSAPLDAVLLEDELQELHSYCQEVFGRVARFHQRLLNRRPRDLDDLEDLEDLEDSVDLGLRSPWGAGERAGPGAPVLLLGGGQATCHLLVPPLERSGRGTPASLDSIPLEWDHTVDVGGSSSHEDEEEATYFSALSGKGPHPNVGSGGRAGLDGNLKVAGSIPVYYNEYNFIMLLQAKLMSECSGNIDSVKRVKLVLNDEEELEEAGLTCSVIERWELFQAQTICNELDVHQDLEQWKKLNSDLSDVTSWLGRMGPELEELQRLAPATSLQDIERNIWKLKVTFTGAVISINLGSRHFQRGDSPEVRRLQEDLQEANQRWAGACAGLQAWETGLQGALMECQEFHETLHSLLLGLARVEGRLQACTPSALRRPLQVVQEELRGQQQQVSSLQEISSQLLLEVTEEDGLEAKEKVHVIANKLRLLLRRVGGELGALRGRLVGHVITARHVRSSGHMITWSNQLRDGRPGPWPTSPTSGAPTDASPPRSFFHRVLRAALPLHLLLLLLMVLVCLVPLAEEPYSCTLANNFARSFYPMLRYTNGPPPT</sequence>
<dbReference type="InterPro" id="IPR002017">
    <property type="entry name" value="Spectrin_repeat"/>
</dbReference>
<evidence type="ECO:0000256" key="9">
    <source>
        <dbReference type="PROSITE-ProRule" id="PRU00385"/>
    </source>
</evidence>
<evidence type="ECO:0000256" key="5">
    <source>
        <dbReference type="ARBA" id="ARBA00022989"/>
    </source>
</evidence>
<comment type="subcellular location">
    <subcellularLocation>
        <location evidence="8">Nucleus outer membrane</location>
        <topology evidence="8">Single-pass type IV membrane protein</topology>
    </subcellularLocation>
</comment>
<evidence type="ECO:0000259" key="12">
    <source>
        <dbReference type="PROSITE" id="PS51049"/>
    </source>
</evidence>
<dbReference type="PROSITE" id="PS51049">
    <property type="entry name" value="KASH"/>
    <property type="match status" value="1"/>
</dbReference>
<keyword evidence="4" id="KW-0677">Repeat</keyword>
<evidence type="ECO:0000256" key="2">
    <source>
        <dbReference type="ARBA" id="ARBA00022553"/>
    </source>
</evidence>
<evidence type="ECO:0000256" key="3">
    <source>
        <dbReference type="ARBA" id="ARBA00022692"/>
    </source>
</evidence>
<organism evidence="13 14">
    <name type="scientific">Gadus morhua</name>
    <name type="common">Atlantic cod</name>
    <dbReference type="NCBI Taxonomy" id="8049"/>
    <lineage>
        <taxon>Eukaryota</taxon>
        <taxon>Metazoa</taxon>
        <taxon>Chordata</taxon>
        <taxon>Craniata</taxon>
        <taxon>Vertebrata</taxon>
        <taxon>Euteleostomi</taxon>
        <taxon>Actinopterygii</taxon>
        <taxon>Neopterygii</taxon>
        <taxon>Teleostei</taxon>
        <taxon>Neoteleostei</taxon>
        <taxon>Acanthomorphata</taxon>
        <taxon>Zeiogadaria</taxon>
        <taxon>Gadariae</taxon>
        <taxon>Gadiformes</taxon>
        <taxon>Gadoidei</taxon>
        <taxon>Gadidae</taxon>
        <taxon>Gadus</taxon>
    </lineage>
</organism>
<protein>
    <submittedName>
        <fullName evidence="13">Spectrin repeat containing, nuclear envelope 2b</fullName>
    </submittedName>
</protein>
<reference evidence="13" key="2">
    <citation type="submission" date="2025-09" db="UniProtKB">
        <authorList>
            <consortium name="Ensembl"/>
        </authorList>
    </citation>
    <scope>IDENTIFICATION</scope>
</reference>
<dbReference type="Pfam" id="PF10541">
    <property type="entry name" value="KASH"/>
    <property type="match status" value="1"/>
</dbReference>
<evidence type="ECO:0000256" key="11">
    <source>
        <dbReference type="SAM" id="Phobius"/>
    </source>
</evidence>